<keyword evidence="3" id="KW-0812">Transmembrane</keyword>
<dbReference type="PANTHER" id="PTHR21650:SF4">
    <property type="entry name" value="MEMBRALIN"/>
    <property type="match status" value="1"/>
</dbReference>
<dbReference type="GO" id="GO:1904294">
    <property type="term" value="P:positive regulation of ERAD pathway"/>
    <property type="evidence" value="ECO:0007669"/>
    <property type="project" value="TreeGrafter"/>
</dbReference>
<name>A0A336M3G5_CULSO</name>
<keyword evidence="3" id="KW-1133">Transmembrane helix</keyword>
<gene>
    <name evidence="5" type="primary">CSON011523</name>
</gene>
<dbReference type="GO" id="GO:0003676">
    <property type="term" value="F:nucleic acid binding"/>
    <property type="evidence" value="ECO:0007669"/>
    <property type="project" value="InterPro"/>
</dbReference>
<accession>A0A336M3G5</accession>
<feature type="transmembrane region" description="Helical" evidence="3">
    <location>
        <begin position="382"/>
        <end position="402"/>
    </location>
</feature>
<feature type="compositionally biased region" description="Low complexity" evidence="2">
    <location>
        <begin position="599"/>
        <end position="620"/>
    </location>
</feature>
<dbReference type="Pfam" id="PF03184">
    <property type="entry name" value="DDE_1"/>
    <property type="match status" value="1"/>
</dbReference>
<organism evidence="5">
    <name type="scientific">Culicoides sonorensis</name>
    <name type="common">Biting midge</name>
    <dbReference type="NCBI Taxonomy" id="179676"/>
    <lineage>
        <taxon>Eukaryota</taxon>
        <taxon>Metazoa</taxon>
        <taxon>Ecdysozoa</taxon>
        <taxon>Arthropoda</taxon>
        <taxon>Hexapoda</taxon>
        <taxon>Insecta</taxon>
        <taxon>Pterygota</taxon>
        <taxon>Neoptera</taxon>
        <taxon>Endopterygota</taxon>
        <taxon>Diptera</taxon>
        <taxon>Nematocera</taxon>
        <taxon>Chironomoidea</taxon>
        <taxon>Ceratopogonidae</taxon>
        <taxon>Ceratopogoninae</taxon>
        <taxon>Culicoides</taxon>
        <taxon>Monoculicoides</taxon>
    </lineage>
</organism>
<feature type="compositionally biased region" description="Low complexity" evidence="2">
    <location>
        <begin position="826"/>
        <end position="838"/>
    </location>
</feature>
<protein>
    <submittedName>
        <fullName evidence="5">CSON011523 protein</fullName>
    </submittedName>
</protein>
<dbReference type="Gene3D" id="3.30.420.10">
    <property type="entry name" value="Ribonuclease H-like superfamily/Ribonuclease H"/>
    <property type="match status" value="1"/>
</dbReference>
<evidence type="ECO:0000256" key="3">
    <source>
        <dbReference type="SAM" id="Phobius"/>
    </source>
</evidence>
<dbReference type="InterPro" id="IPR036397">
    <property type="entry name" value="RNaseH_sf"/>
</dbReference>
<feature type="compositionally biased region" description="Basic and acidic residues" evidence="2">
    <location>
        <begin position="847"/>
        <end position="863"/>
    </location>
</feature>
<dbReference type="GO" id="GO:0005783">
    <property type="term" value="C:endoplasmic reticulum"/>
    <property type="evidence" value="ECO:0007669"/>
    <property type="project" value="TreeGrafter"/>
</dbReference>
<feature type="transmembrane region" description="Helical" evidence="3">
    <location>
        <begin position="422"/>
        <end position="439"/>
    </location>
</feature>
<evidence type="ECO:0000313" key="5">
    <source>
        <dbReference type="EMBL" id="SSX24792.1"/>
    </source>
</evidence>
<feature type="domain" description="DDE-1" evidence="4">
    <location>
        <begin position="966"/>
        <end position="1104"/>
    </location>
</feature>
<keyword evidence="3" id="KW-0472">Membrane</keyword>
<reference evidence="5" key="1">
    <citation type="submission" date="2018-07" db="EMBL/GenBank/DDBJ databases">
        <authorList>
            <person name="Quirk P.G."/>
            <person name="Krulwich T.A."/>
        </authorList>
    </citation>
    <scope>NUCLEOTIDE SEQUENCE</scope>
</reference>
<feature type="compositionally biased region" description="Polar residues" evidence="2">
    <location>
        <begin position="636"/>
        <end position="650"/>
    </location>
</feature>
<feature type="transmembrane region" description="Helical" evidence="3">
    <location>
        <begin position="67"/>
        <end position="88"/>
    </location>
</feature>
<evidence type="ECO:0000259" key="4">
    <source>
        <dbReference type="Pfam" id="PF03184"/>
    </source>
</evidence>
<dbReference type="EMBL" id="UFQT01000501">
    <property type="protein sequence ID" value="SSX24792.1"/>
    <property type="molecule type" value="Genomic_DNA"/>
</dbReference>
<feature type="region of interest" description="Disordered" evidence="2">
    <location>
        <begin position="777"/>
        <end position="804"/>
    </location>
</feature>
<feature type="coiled-coil region" evidence="1">
    <location>
        <begin position="1317"/>
        <end position="1365"/>
    </location>
</feature>
<evidence type="ECO:0000256" key="2">
    <source>
        <dbReference type="SAM" id="MobiDB-lite"/>
    </source>
</evidence>
<feature type="compositionally biased region" description="Low complexity" evidence="2">
    <location>
        <begin position="783"/>
        <end position="802"/>
    </location>
</feature>
<sequence length="1537" mass="177118">MADPMNAMPQGVNPENNPQPGVPLININRNRPNQNPLMNVRDRLFHALFFKTALQYARLVPKPVRRAIELIMLLKAVGAFFILVYIHITFSQTPATCLDHIKNDWPRDGILRVEILRNSQSSKPNKDPTTIEPELTLLRNSNKGGLVSIDPSTTLPHEQVAYRQNPDGSEDGSEDDDDSKIEIKANKSVSDEIFATTFVQREENQSVNSIESTEFSHDSRTNKLQNPFFTNVTNEVDNDTEEITTIYKNESLERSIKFEEKYDSDTNLKSKVPEIEKLANAVWSEDQYVVEYSLEYGFLRLSAATRQRLNIPVHVVTLDPHADKCFGDAISRFILHEFLGYDDLLMASVKVLAEQEDNKGYLRNVITGEHFRFVSMWWMARGSYPAAFLIMILFTISISMLLRYSHHQIFVFIGMEAIMSEFFNDTTTAFYIILVVWIADQYDAICCRTSVTKRHWLRFFYLYHFSFYAYHYRFNGQYSNLALFTSWLFIQHSMLYFFHHFELPVIIQQAQLQQLLIRNRHNMTQQQQQQQQGPGARGGRPNMRIPLPILLPFIRQRLNNDNNNNMNEFLRGTLNVMNRMASVLRGQVRVTLNVRRDGAGAQENEGTANEENNAEPAGGNTNQNEERAQQEEGDTTENNVNNDTRSNFQRNYEENNFLFPPDILMRERDRITSQPPNNNNQASPSNVNTNINRNNHRHIHQHHENLVESLYTVAPIPGRIELTTNSTATPSSSSSSAMESDRQEQLLLINRDTLIKSSEIVVSTQNNQILAPNVISDFDDHSSSSSNSNIISDSSKNNCSKNNNKEIHENERQGINNTELVNAQENLSNNDESSNSSNIKTFVTNDKNGDNDREDDNKHDEASAVVSEKDLRAYYQKIYDYLRSHDLLYLLDCPDRWFNGDETNFQLNALPPRVLSRKGKKVVYRVEKAKPKESVTGMYTFSADGFMYKPLYILNDKVTNMPEIANACIEVGAKFGFAQTDNGWQTKTSFENYVKDHLYPELLERGVQFPVIYFVDGHSSHSSFELFKWCRDHQIIFILSYPNSTHITQPCDTSIFGPLKRAWPIEMSKYEREHDTRVTLVDFVKILKRVHDRVMKPEAVINGFRMCGIFPLNADNVHFDRCIAVGAETSVVTPVIGEPSVSGIVIAVGSDQNLIDVETINNPIIDPLFMTTQNDWDTALQQPFLIESLEIQTPPVIESPSLITHEESNYLNILTTIKNKLGELRSVLPQERPELLSSVSCMNQLCDFVLTNITHLPRSFEPNSLLTQNQPMPSFPSLNELPVEKTVGNILKRPPPPERSKAHRQYGKIPKFGVMSSEEVVQQYEEDRIEKENLKETKLKRQNDIKQLQQKIKIIRQTQKQENATAKEQKFNDANRLKTSRERKRKAGMLKEITNSNSNNFEPDISDTVEPDTQNFKINKLDTLLQLILNKIKKKENEMKKRVYYKKHFPVISSIIAKFVQKKEEKLKINISICKRRHKGELISILENCLFNFFLFFLTDEVQANFIELKRNFFFEAFTCHVNFFFKIMRSLIFLCN</sequence>
<dbReference type="GO" id="GO:0034976">
    <property type="term" value="P:response to endoplasmic reticulum stress"/>
    <property type="evidence" value="ECO:0007669"/>
    <property type="project" value="TreeGrafter"/>
</dbReference>
<evidence type="ECO:0000256" key="1">
    <source>
        <dbReference type="SAM" id="Coils"/>
    </source>
</evidence>
<dbReference type="PANTHER" id="PTHR21650">
    <property type="entry name" value="MEMBRALIN/KINETOCHORE PROTEIN NUF2"/>
    <property type="match status" value="1"/>
</dbReference>
<dbReference type="InterPro" id="IPR019144">
    <property type="entry name" value="Membralin"/>
</dbReference>
<feature type="region of interest" description="Disordered" evidence="2">
    <location>
        <begin position="826"/>
        <end position="863"/>
    </location>
</feature>
<keyword evidence="1" id="KW-0175">Coiled coil</keyword>
<dbReference type="InterPro" id="IPR004875">
    <property type="entry name" value="DDE_SF_endonuclease_dom"/>
</dbReference>
<feature type="region of interest" description="Disordered" evidence="2">
    <location>
        <begin position="722"/>
        <end position="742"/>
    </location>
</feature>
<dbReference type="VEuPathDB" id="VectorBase:CSON011523"/>
<feature type="region of interest" description="Disordered" evidence="2">
    <location>
        <begin position="598"/>
        <end position="692"/>
    </location>
</feature>
<feature type="compositionally biased region" description="Low complexity" evidence="2">
    <location>
        <begin position="723"/>
        <end position="736"/>
    </location>
</feature>
<dbReference type="Pfam" id="PF09746">
    <property type="entry name" value="Membralin"/>
    <property type="match status" value="1"/>
</dbReference>
<feature type="compositionally biased region" description="Low complexity" evidence="2">
    <location>
        <begin position="672"/>
        <end position="692"/>
    </location>
</feature>
<proteinExistence type="predicted"/>